<feature type="domain" description="Bacterial sugar transferase" evidence="2">
    <location>
        <begin position="3"/>
        <end position="193"/>
    </location>
</feature>
<sequence>MLKRGFDIAVSGLALLLLWPLILFMAILVRLDSPGPSFFLQIRIGRNFRRFRLWKLRSMTNGNSGAEITSGQEARITRIGGFLRRFKFDELPQLWNVFCGDMSFVGPRPEVATFVEQFRSDYEEILRVRPGITDPASIRYRHEAELLGAAPDPVKHYTGVILPDKIKISKEYLRSRNFRKDMAIIIQTITAIFRRDKPISPSPSML</sequence>
<organism evidence="3 4">
    <name type="scientific">Alloacidobacterium dinghuense</name>
    <dbReference type="NCBI Taxonomy" id="2763107"/>
    <lineage>
        <taxon>Bacteria</taxon>
        <taxon>Pseudomonadati</taxon>
        <taxon>Acidobacteriota</taxon>
        <taxon>Terriglobia</taxon>
        <taxon>Terriglobales</taxon>
        <taxon>Acidobacteriaceae</taxon>
        <taxon>Alloacidobacterium</taxon>
    </lineage>
</organism>
<dbReference type="PANTHER" id="PTHR30576:SF20">
    <property type="entry name" value="QUINOVOSAMINEPHOSPHOTRANSFERAE-RELATED"/>
    <property type="match status" value="1"/>
</dbReference>
<dbReference type="AlphaFoldDB" id="A0A7G8BE11"/>
<proteinExistence type="inferred from homology"/>
<dbReference type="EMBL" id="CP060394">
    <property type="protein sequence ID" value="QNI30781.1"/>
    <property type="molecule type" value="Genomic_DNA"/>
</dbReference>
<accession>A0A7G8BE11</accession>
<evidence type="ECO:0000259" key="2">
    <source>
        <dbReference type="Pfam" id="PF02397"/>
    </source>
</evidence>
<evidence type="ECO:0000313" key="4">
    <source>
        <dbReference type="Proteomes" id="UP000515312"/>
    </source>
</evidence>
<comment type="similarity">
    <text evidence="1">Belongs to the bacterial sugar transferase family.</text>
</comment>
<name>A0A7G8BE11_9BACT</name>
<keyword evidence="4" id="KW-1185">Reference proteome</keyword>
<dbReference type="PANTHER" id="PTHR30576">
    <property type="entry name" value="COLANIC BIOSYNTHESIS UDP-GLUCOSE LIPID CARRIER TRANSFERASE"/>
    <property type="match status" value="1"/>
</dbReference>
<dbReference type="RefSeq" id="WP_186740887.1">
    <property type="nucleotide sequence ID" value="NZ_CP060394.1"/>
</dbReference>
<dbReference type="InterPro" id="IPR003362">
    <property type="entry name" value="Bact_transf"/>
</dbReference>
<dbReference type="Pfam" id="PF02397">
    <property type="entry name" value="Bac_transf"/>
    <property type="match status" value="1"/>
</dbReference>
<gene>
    <name evidence="3" type="ORF">H7849_16850</name>
</gene>
<evidence type="ECO:0000313" key="3">
    <source>
        <dbReference type="EMBL" id="QNI30781.1"/>
    </source>
</evidence>
<protein>
    <submittedName>
        <fullName evidence="3">Sugar transferase</fullName>
    </submittedName>
</protein>
<keyword evidence="3" id="KW-0808">Transferase</keyword>
<dbReference type="Proteomes" id="UP000515312">
    <property type="component" value="Chromosome"/>
</dbReference>
<evidence type="ECO:0000256" key="1">
    <source>
        <dbReference type="ARBA" id="ARBA00006464"/>
    </source>
</evidence>
<dbReference type="KEGG" id="adin:H7849_16850"/>
<reference evidence="3 4" key="1">
    <citation type="submission" date="2020-08" db="EMBL/GenBank/DDBJ databases">
        <title>Edaphobacter telluris sp. nov. and Acidobacterium dinghuensis sp. nov., two acidobacteria isolated from forest soil.</title>
        <authorList>
            <person name="Fu J."/>
            <person name="Qiu L."/>
        </authorList>
    </citation>
    <scope>NUCLEOTIDE SEQUENCE [LARGE SCALE GENOMIC DNA]</scope>
    <source>
        <strain evidence="3">4Y35</strain>
    </source>
</reference>
<dbReference type="GO" id="GO:0016780">
    <property type="term" value="F:phosphotransferase activity, for other substituted phosphate groups"/>
    <property type="evidence" value="ECO:0007669"/>
    <property type="project" value="TreeGrafter"/>
</dbReference>